<feature type="signal peptide" evidence="2">
    <location>
        <begin position="1"/>
        <end position="22"/>
    </location>
</feature>
<protein>
    <submittedName>
        <fullName evidence="3">Predicted protein</fullName>
    </submittedName>
</protein>
<feature type="compositionally biased region" description="Low complexity" evidence="1">
    <location>
        <begin position="318"/>
        <end position="358"/>
    </location>
</feature>
<organism evidence="3">
    <name type="scientific">Hordeum vulgare subsp. vulgare</name>
    <name type="common">Domesticated barley</name>
    <dbReference type="NCBI Taxonomy" id="112509"/>
    <lineage>
        <taxon>Eukaryota</taxon>
        <taxon>Viridiplantae</taxon>
        <taxon>Streptophyta</taxon>
        <taxon>Embryophyta</taxon>
        <taxon>Tracheophyta</taxon>
        <taxon>Spermatophyta</taxon>
        <taxon>Magnoliopsida</taxon>
        <taxon>Liliopsida</taxon>
        <taxon>Poales</taxon>
        <taxon>Poaceae</taxon>
        <taxon>BOP clade</taxon>
        <taxon>Pooideae</taxon>
        <taxon>Triticodae</taxon>
        <taxon>Triticeae</taxon>
        <taxon>Hordeinae</taxon>
        <taxon>Hordeum</taxon>
    </lineage>
</organism>
<evidence type="ECO:0000256" key="1">
    <source>
        <dbReference type="SAM" id="MobiDB-lite"/>
    </source>
</evidence>
<feature type="region of interest" description="Disordered" evidence="1">
    <location>
        <begin position="253"/>
        <end position="282"/>
    </location>
</feature>
<name>F2E095_HORVV</name>
<accession>F2E095</accession>
<evidence type="ECO:0000313" key="3">
    <source>
        <dbReference type="EMBL" id="BAK00767.1"/>
    </source>
</evidence>
<feature type="compositionally biased region" description="Basic residues" evidence="1">
    <location>
        <begin position="22"/>
        <end position="35"/>
    </location>
</feature>
<feature type="chain" id="PRO_5003277657" evidence="2">
    <location>
        <begin position="23"/>
        <end position="358"/>
    </location>
</feature>
<feature type="region of interest" description="Disordered" evidence="1">
    <location>
        <begin position="295"/>
        <end position="358"/>
    </location>
</feature>
<evidence type="ECO:0000256" key="2">
    <source>
        <dbReference type="SAM" id="SignalP"/>
    </source>
</evidence>
<proteinExistence type="evidence at transcript level"/>
<dbReference type="EMBL" id="AK369566">
    <property type="protein sequence ID" value="BAK00767.1"/>
    <property type="molecule type" value="mRNA"/>
</dbReference>
<keyword evidence="2" id="KW-0732">Signal</keyword>
<reference evidence="3" key="1">
    <citation type="journal article" date="2011" name="Plant Physiol.">
        <title>Comprehensive sequence analysis of 24,783 barley full-length cDNAs derived from 12 clone libraries.</title>
        <authorList>
            <person name="Matsumoto T."/>
            <person name="Tanaka T."/>
            <person name="Sakai H."/>
            <person name="Amano N."/>
            <person name="Kanamori H."/>
            <person name="Kurita K."/>
            <person name="Kikuta A."/>
            <person name="Kamiya K."/>
            <person name="Yamamoto M."/>
            <person name="Ikawa H."/>
            <person name="Fujii N."/>
            <person name="Hori K."/>
            <person name="Itoh T."/>
            <person name="Sato K."/>
        </authorList>
    </citation>
    <scope>NUCLEOTIDE SEQUENCE</scope>
    <source>
        <tissue evidence="3">Shoot and root</tissue>
    </source>
</reference>
<sequence>MRLVAVLVLATLCVAAVPATHGHSHPSHKQGKSHGRLKDWMGRGLTAGGTATDPTTPAGLVDRFLVEAKISPDNLPKQTDPDVPLPNRHMYTWYTRGGTRVTMIVDDTKRFDFDLSHPPPFETAGVNMVYYARRLDQQLLADARLWIKEYGYESAQKRLRELKGPRAILNPKSNANHFAPVLDTQGNRKHRDLLPSSPQRINLRIVFVSDNLVASHAQIAHALKGSLNIVVFKLHATHLKQVWPELKGHAPALPLSSSSASSASRSAASSSGPVSASSSEPSTADKLAYLHKKWRDSIHAQGGKSKGKTKGKEHSEETSLLSGSSSNSTSSASDGSSSSGSSSSSSSSSPSGSSLTKL</sequence>
<feature type="region of interest" description="Disordered" evidence="1">
    <location>
        <begin position="19"/>
        <end position="56"/>
    </location>
</feature>
<dbReference type="AlphaFoldDB" id="F2E095"/>